<proteinExistence type="predicted"/>
<feature type="compositionally biased region" description="Low complexity" evidence="1">
    <location>
        <begin position="112"/>
        <end position="125"/>
    </location>
</feature>
<name>A0A067KQX5_JATCU</name>
<dbReference type="AlphaFoldDB" id="A0A067KQX5"/>
<keyword evidence="3" id="KW-1185">Reference proteome</keyword>
<reference evidence="2 3" key="1">
    <citation type="journal article" date="2014" name="PLoS ONE">
        <title>Global Analysis of Gene Expression Profiles in Physic Nut (Jatropha curcas L.) Seedlings Exposed to Salt Stress.</title>
        <authorList>
            <person name="Zhang L."/>
            <person name="Zhang C."/>
            <person name="Wu P."/>
            <person name="Chen Y."/>
            <person name="Li M."/>
            <person name="Jiang H."/>
            <person name="Wu G."/>
        </authorList>
    </citation>
    <scope>NUCLEOTIDE SEQUENCE [LARGE SCALE GENOMIC DNA]</scope>
    <source>
        <strain evidence="3">cv. GZQX0401</strain>
        <tissue evidence="2">Young leaves</tissue>
    </source>
</reference>
<dbReference type="Proteomes" id="UP000027138">
    <property type="component" value="Unassembled WGS sequence"/>
</dbReference>
<dbReference type="EMBL" id="KK914358">
    <property type="protein sequence ID" value="KDP38621.1"/>
    <property type="molecule type" value="Genomic_DNA"/>
</dbReference>
<dbReference type="PANTHER" id="PTHR35121:SF2">
    <property type="entry name" value="SWIM-TYPE DOMAIN-CONTAINING PROTEIN"/>
    <property type="match status" value="1"/>
</dbReference>
<evidence type="ECO:0000313" key="3">
    <source>
        <dbReference type="Proteomes" id="UP000027138"/>
    </source>
</evidence>
<feature type="region of interest" description="Disordered" evidence="1">
    <location>
        <begin position="100"/>
        <end position="125"/>
    </location>
</feature>
<dbReference type="PANTHER" id="PTHR35121">
    <property type="entry name" value="HOMEODOMAIN PROTEIN 8, PUTATIVE-RELATED"/>
    <property type="match status" value="1"/>
</dbReference>
<gene>
    <name evidence="2" type="ORF">JCGZ_03974</name>
</gene>
<protein>
    <submittedName>
        <fullName evidence="2">Uncharacterized protein</fullName>
    </submittedName>
</protein>
<organism evidence="2 3">
    <name type="scientific">Jatropha curcas</name>
    <name type="common">Barbados nut</name>
    <dbReference type="NCBI Taxonomy" id="180498"/>
    <lineage>
        <taxon>Eukaryota</taxon>
        <taxon>Viridiplantae</taxon>
        <taxon>Streptophyta</taxon>
        <taxon>Embryophyta</taxon>
        <taxon>Tracheophyta</taxon>
        <taxon>Spermatophyta</taxon>
        <taxon>Magnoliopsida</taxon>
        <taxon>eudicotyledons</taxon>
        <taxon>Gunneridae</taxon>
        <taxon>Pentapetalae</taxon>
        <taxon>rosids</taxon>
        <taxon>fabids</taxon>
        <taxon>Malpighiales</taxon>
        <taxon>Euphorbiaceae</taxon>
        <taxon>Crotonoideae</taxon>
        <taxon>Jatropheae</taxon>
        <taxon>Jatropha</taxon>
    </lineage>
</organism>
<dbReference type="OrthoDB" id="1696465at2759"/>
<evidence type="ECO:0000256" key="1">
    <source>
        <dbReference type="SAM" id="MobiDB-lite"/>
    </source>
</evidence>
<accession>A0A067KQX5</accession>
<evidence type="ECO:0000313" key="2">
    <source>
        <dbReference type="EMBL" id="KDP38621.1"/>
    </source>
</evidence>
<sequence>MAAGAADGFFRYAYDGCLSGVDTGIGRRPYHRNCRCALHNKSKENCPHGFSKCKNVSYPIRRSWSEGCLALVAAASCHSSASSSPSLQIARSSTQLGLCNDLDEVDDGDQGSSTTSSTPLSSSRV</sequence>